<gene>
    <name evidence="2" type="ORF">P5673_008822</name>
</gene>
<comment type="caution">
    <text evidence="2">The sequence shown here is derived from an EMBL/GenBank/DDBJ whole genome shotgun (WGS) entry which is preliminary data.</text>
</comment>
<proteinExistence type="predicted"/>
<sequence>MSQIPKGLKFNSHVTSTMAVSIERATKTTNASERAMKNLLAAAFSSMKWKTVKTDIPDVVMVNSEDEGKRFGFHKLIAFVKKEGFVYNISPDSCPSKEELFTGKLKMDTAFVNITSTLNYSINVEGISSDCYEVLKTDVVKNTFIIVKTHYRFKLVIKSGSRSLCSLEYLFGERGLYEFIVKPNITCDLKEVKSPEKSYMPLWIAFIALVGAALLWVVLTVIVSLSVD</sequence>
<keyword evidence="1" id="KW-1133">Transmembrane helix</keyword>
<protein>
    <submittedName>
        <fullName evidence="2">Uncharacterized protein</fullName>
    </submittedName>
</protein>
<feature type="transmembrane region" description="Helical" evidence="1">
    <location>
        <begin position="202"/>
        <end position="227"/>
    </location>
</feature>
<dbReference type="EMBL" id="JARQWQ010000015">
    <property type="protein sequence ID" value="KAK2567039.1"/>
    <property type="molecule type" value="Genomic_DNA"/>
</dbReference>
<evidence type="ECO:0000313" key="2">
    <source>
        <dbReference type="EMBL" id="KAK2567039.1"/>
    </source>
</evidence>
<dbReference type="Proteomes" id="UP001249851">
    <property type="component" value="Unassembled WGS sequence"/>
</dbReference>
<accession>A0AAD9QTC2</accession>
<keyword evidence="1" id="KW-0812">Transmembrane</keyword>
<evidence type="ECO:0000256" key="1">
    <source>
        <dbReference type="SAM" id="Phobius"/>
    </source>
</evidence>
<keyword evidence="3" id="KW-1185">Reference proteome</keyword>
<name>A0AAD9QTC2_ACRCE</name>
<organism evidence="2 3">
    <name type="scientific">Acropora cervicornis</name>
    <name type="common">Staghorn coral</name>
    <dbReference type="NCBI Taxonomy" id="6130"/>
    <lineage>
        <taxon>Eukaryota</taxon>
        <taxon>Metazoa</taxon>
        <taxon>Cnidaria</taxon>
        <taxon>Anthozoa</taxon>
        <taxon>Hexacorallia</taxon>
        <taxon>Scleractinia</taxon>
        <taxon>Astrocoeniina</taxon>
        <taxon>Acroporidae</taxon>
        <taxon>Acropora</taxon>
    </lineage>
</organism>
<dbReference type="AlphaFoldDB" id="A0AAD9QTC2"/>
<keyword evidence="1" id="KW-0472">Membrane</keyword>
<reference evidence="2" key="1">
    <citation type="journal article" date="2023" name="G3 (Bethesda)">
        <title>Whole genome assembly and annotation of the endangered Caribbean coral Acropora cervicornis.</title>
        <authorList>
            <person name="Selwyn J.D."/>
            <person name="Vollmer S.V."/>
        </authorList>
    </citation>
    <scope>NUCLEOTIDE SEQUENCE</scope>
    <source>
        <strain evidence="2">K2</strain>
    </source>
</reference>
<evidence type="ECO:0000313" key="3">
    <source>
        <dbReference type="Proteomes" id="UP001249851"/>
    </source>
</evidence>
<reference evidence="2" key="2">
    <citation type="journal article" date="2023" name="Science">
        <title>Genomic signatures of disease resistance in endangered staghorn corals.</title>
        <authorList>
            <person name="Vollmer S.V."/>
            <person name="Selwyn J.D."/>
            <person name="Despard B.A."/>
            <person name="Roesel C.L."/>
        </authorList>
    </citation>
    <scope>NUCLEOTIDE SEQUENCE</scope>
    <source>
        <strain evidence="2">K2</strain>
    </source>
</reference>